<dbReference type="PANTHER" id="PTHR43792">
    <property type="entry name" value="GNAT FAMILY, PUTATIVE (AFU_ORTHOLOGUE AFUA_3G00765)-RELATED-RELATED"/>
    <property type="match status" value="1"/>
</dbReference>
<evidence type="ECO:0000313" key="2">
    <source>
        <dbReference type="EMBL" id="MBP3961664.1"/>
    </source>
</evidence>
<feature type="domain" description="N-acetyltransferase" evidence="1">
    <location>
        <begin position="10"/>
        <end position="168"/>
    </location>
</feature>
<name>A0ABS5C6N9_9BACL</name>
<dbReference type="InterPro" id="IPR016181">
    <property type="entry name" value="Acyl_CoA_acyltransferase"/>
</dbReference>
<dbReference type="Pfam" id="PF13302">
    <property type="entry name" value="Acetyltransf_3"/>
    <property type="match status" value="1"/>
</dbReference>
<dbReference type="Proteomes" id="UP000673394">
    <property type="component" value="Unassembled WGS sequence"/>
</dbReference>
<dbReference type="PROSITE" id="PS51186">
    <property type="entry name" value="GNAT"/>
    <property type="match status" value="1"/>
</dbReference>
<evidence type="ECO:0000259" key="1">
    <source>
        <dbReference type="PROSITE" id="PS51186"/>
    </source>
</evidence>
<dbReference type="EMBL" id="JAGKSP010000001">
    <property type="protein sequence ID" value="MBP3961664.1"/>
    <property type="molecule type" value="Genomic_DNA"/>
</dbReference>
<organism evidence="2 4">
    <name type="scientific">Paenibacillus lignilyticus</name>
    <dbReference type="NCBI Taxonomy" id="1172615"/>
    <lineage>
        <taxon>Bacteria</taxon>
        <taxon>Bacillati</taxon>
        <taxon>Bacillota</taxon>
        <taxon>Bacilli</taxon>
        <taxon>Bacillales</taxon>
        <taxon>Paenibacillaceae</taxon>
        <taxon>Paenibacillus</taxon>
    </lineage>
</organism>
<evidence type="ECO:0000313" key="4">
    <source>
        <dbReference type="Proteomes" id="UP000673394"/>
    </source>
</evidence>
<dbReference type="SUPFAM" id="SSF55729">
    <property type="entry name" value="Acyl-CoA N-acyltransferases (Nat)"/>
    <property type="match status" value="1"/>
</dbReference>
<keyword evidence="4" id="KW-1185">Reference proteome</keyword>
<evidence type="ECO:0000313" key="3">
    <source>
        <dbReference type="EMBL" id="MBP3963666.1"/>
    </source>
</evidence>
<dbReference type="PANTHER" id="PTHR43792:SF9">
    <property type="entry name" value="RIBOSOMAL-PROTEIN-ALANINE ACETYLTRANSFERASE"/>
    <property type="match status" value="1"/>
</dbReference>
<accession>A0ABS5C6N9</accession>
<comment type="caution">
    <text evidence="2">The sequence shown here is derived from an EMBL/GenBank/DDBJ whole genome shotgun (WGS) entry which is preliminary data.</text>
</comment>
<protein>
    <submittedName>
        <fullName evidence="2">GNAT family N-acetyltransferase</fullName>
    </submittedName>
</protein>
<dbReference type="Gene3D" id="3.40.630.30">
    <property type="match status" value="1"/>
</dbReference>
<dbReference type="InterPro" id="IPR051531">
    <property type="entry name" value="N-acetyltransferase"/>
</dbReference>
<reference evidence="2 4" key="1">
    <citation type="submission" date="2021-04" db="EMBL/GenBank/DDBJ databases">
        <title>Paenibacillus sp. DLE-14 whole genome sequence.</title>
        <authorList>
            <person name="Ham Y.J."/>
        </authorList>
    </citation>
    <scope>NUCLEOTIDE SEQUENCE [LARGE SCALE GENOMIC DNA]</scope>
    <source>
        <strain evidence="2 4">DLE-14</strain>
    </source>
</reference>
<dbReference type="RefSeq" id="WP_210656052.1">
    <property type="nucleotide sequence ID" value="NZ_JAGKSP010000001.1"/>
</dbReference>
<dbReference type="InterPro" id="IPR000182">
    <property type="entry name" value="GNAT_dom"/>
</dbReference>
<proteinExistence type="predicted"/>
<dbReference type="EMBL" id="JAGKSP010000004">
    <property type="protein sequence ID" value="MBP3963666.1"/>
    <property type="molecule type" value="Genomic_DNA"/>
</dbReference>
<gene>
    <name evidence="2" type="ORF">I8J30_03000</name>
    <name evidence="3" type="ORF">I8J30_13195</name>
</gene>
<sequence>MFPTLETERLILRELTEEDAADIFACFSNADVTRYYGQETLERLEQAAAFVELFARNYEEKRGIRWGIQLKDSPDNRIMGTIGFNAWMPKHRRAEIGYELHPDHWHRGYATEAVSRIVAYGFDQLELARIGAVVFRENQASQTVLTKLGFQQEGILRDYIVQDGKSYDTHVYSILRYSSK</sequence>